<evidence type="ECO:0000313" key="3">
    <source>
        <dbReference type="Proteomes" id="UP000183750"/>
    </source>
</evidence>
<dbReference type="Pfam" id="PF03473">
    <property type="entry name" value="MOSC"/>
    <property type="match status" value="1"/>
</dbReference>
<dbReference type="OrthoDB" id="9793178at2"/>
<dbReference type="PROSITE" id="PS51340">
    <property type="entry name" value="MOSC"/>
    <property type="match status" value="1"/>
</dbReference>
<gene>
    <name evidence="2" type="ORF">SAMN04489807_3256</name>
</gene>
<accession>A0A1H4R0V7</accession>
<dbReference type="SUPFAM" id="SSF50800">
    <property type="entry name" value="PK beta-barrel domain-like"/>
    <property type="match status" value="1"/>
</dbReference>
<evidence type="ECO:0000313" key="2">
    <source>
        <dbReference type="EMBL" id="SEC25397.1"/>
    </source>
</evidence>
<keyword evidence="3" id="KW-1185">Reference proteome</keyword>
<dbReference type="RefSeq" id="WP_060927080.1">
    <property type="nucleotide sequence ID" value="NZ_FNSQ01000005.1"/>
</dbReference>
<dbReference type="GO" id="GO:0003824">
    <property type="term" value="F:catalytic activity"/>
    <property type="evidence" value="ECO:0007669"/>
    <property type="project" value="InterPro"/>
</dbReference>
<dbReference type="EMBL" id="FNSQ01000005">
    <property type="protein sequence ID" value="SEC25397.1"/>
    <property type="molecule type" value="Genomic_DNA"/>
</dbReference>
<dbReference type="InterPro" id="IPR011037">
    <property type="entry name" value="Pyrv_Knase-like_insert_dom_sf"/>
</dbReference>
<dbReference type="InterPro" id="IPR005302">
    <property type="entry name" value="MoCF_Sase_C"/>
</dbReference>
<feature type="domain" description="MOSC" evidence="1">
    <location>
        <begin position="117"/>
        <end position="268"/>
    </location>
</feature>
<name>A0A1H4R0V7_9MICO</name>
<dbReference type="GO" id="GO:0030170">
    <property type="term" value="F:pyridoxal phosphate binding"/>
    <property type="evidence" value="ECO:0007669"/>
    <property type="project" value="InterPro"/>
</dbReference>
<proteinExistence type="predicted"/>
<sequence>MPRVAALYRYPIKGLTPEAVDSLTVQPDGRVAGDRVLAFRFADAVTPEDRDGLDYWPKARGLALQDFPSVAALRTAYDDDRRLVRLEHAGSILVEAGLDDAGRRDLADAVTDFVLATPEGRRLRRPGRLPLVLVGDGTTSRFQDRARGYVSVHSRASVDALGDALRLGVDDRRFRSNIVIDGVPAWSELGWTGRVQVGVVSFETEGPIVRCLATHADPDSGVRDAKVLTTLTGVIGQSEPTLGRLLLPAAESAVTSGTISIGDDVVTT</sequence>
<dbReference type="Pfam" id="PF03476">
    <property type="entry name" value="MOSC_N"/>
    <property type="match status" value="1"/>
</dbReference>
<organism evidence="2 3">
    <name type="scientific">Microbacterium hydrocarbonoxydans</name>
    <dbReference type="NCBI Taxonomy" id="273678"/>
    <lineage>
        <taxon>Bacteria</taxon>
        <taxon>Bacillati</taxon>
        <taxon>Actinomycetota</taxon>
        <taxon>Actinomycetes</taxon>
        <taxon>Micrococcales</taxon>
        <taxon>Microbacteriaceae</taxon>
        <taxon>Microbacterium</taxon>
    </lineage>
</organism>
<dbReference type="Proteomes" id="UP000183750">
    <property type="component" value="Unassembled WGS sequence"/>
</dbReference>
<reference evidence="3" key="1">
    <citation type="submission" date="2016-10" db="EMBL/GenBank/DDBJ databases">
        <authorList>
            <person name="Varghese N."/>
            <person name="Submissions S."/>
        </authorList>
    </citation>
    <scope>NUCLEOTIDE SEQUENCE [LARGE SCALE GENOMIC DNA]</scope>
    <source>
        <strain evidence="3">DSM 16089</strain>
    </source>
</reference>
<protein>
    <recommendedName>
        <fullName evidence="1">MOSC domain-containing protein</fullName>
    </recommendedName>
</protein>
<dbReference type="InterPro" id="IPR005303">
    <property type="entry name" value="MOCOS_middle"/>
</dbReference>
<dbReference type="AlphaFoldDB" id="A0A1H4R0V7"/>
<dbReference type="GO" id="GO:0030151">
    <property type="term" value="F:molybdenum ion binding"/>
    <property type="evidence" value="ECO:0007669"/>
    <property type="project" value="InterPro"/>
</dbReference>
<evidence type="ECO:0000259" key="1">
    <source>
        <dbReference type="PROSITE" id="PS51340"/>
    </source>
</evidence>